<protein>
    <recommendedName>
        <fullName evidence="2">acyl-homoserine-lactone synthase</fullName>
        <ecNumber evidence="2">2.3.1.184</ecNumber>
    </recommendedName>
</protein>
<evidence type="ECO:0000256" key="6">
    <source>
        <dbReference type="ARBA" id="ARBA00022929"/>
    </source>
</evidence>
<dbReference type="AlphaFoldDB" id="A0A177Y485"/>
<comment type="similarity">
    <text evidence="1">Belongs to the LuxM / VanM family.</text>
</comment>
<dbReference type="EMBL" id="LLEI02000017">
    <property type="protein sequence ID" value="OAJ95661.1"/>
    <property type="molecule type" value="Genomic_DNA"/>
</dbReference>
<dbReference type="Pfam" id="PF17327">
    <property type="entry name" value="AHL_synthase"/>
    <property type="match status" value="1"/>
</dbReference>
<evidence type="ECO:0000256" key="7">
    <source>
        <dbReference type="ARBA" id="ARBA00048576"/>
    </source>
</evidence>
<proteinExistence type="inferred from homology"/>
<dbReference type="RefSeq" id="WP_054963138.1">
    <property type="nucleotide sequence ID" value="NZ_LLEI02000017.1"/>
</dbReference>
<dbReference type="InterPro" id="IPR035304">
    <property type="entry name" value="AHL_synthase"/>
</dbReference>
<dbReference type="GO" id="GO:0061579">
    <property type="term" value="F:N-acyl homoserine lactone synthase activity"/>
    <property type="evidence" value="ECO:0007669"/>
    <property type="project" value="UniProtKB-EC"/>
</dbReference>
<name>A0A177Y485_9VIBR</name>
<comment type="catalytic activity">
    <reaction evidence="7">
        <text>a fatty acyl-[ACP] + S-adenosyl-L-methionine = an N-acyl-L-homoserine lactone + S-methyl-5'-thioadenosine + holo-[ACP] + H(+)</text>
        <dbReference type="Rhea" id="RHEA:10096"/>
        <dbReference type="Rhea" id="RHEA-COMP:9685"/>
        <dbReference type="Rhea" id="RHEA-COMP:14125"/>
        <dbReference type="ChEBI" id="CHEBI:15378"/>
        <dbReference type="ChEBI" id="CHEBI:17509"/>
        <dbReference type="ChEBI" id="CHEBI:55474"/>
        <dbReference type="ChEBI" id="CHEBI:59789"/>
        <dbReference type="ChEBI" id="CHEBI:64479"/>
        <dbReference type="ChEBI" id="CHEBI:138651"/>
        <dbReference type="EC" id="2.3.1.184"/>
    </reaction>
</comment>
<evidence type="ECO:0000256" key="1">
    <source>
        <dbReference type="ARBA" id="ARBA00009683"/>
    </source>
</evidence>
<evidence type="ECO:0000256" key="3">
    <source>
        <dbReference type="ARBA" id="ARBA00022654"/>
    </source>
</evidence>
<comment type="caution">
    <text evidence="8">The sequence shown here is derived from an EMBL/GenBank/DDBJ whole genome shotgun (WGS) entry which is preliminary data.</text>
</comment>
<evidence type="ECO:0000313" key="9">
    <source>
        <dbReference type="Proteomes" id="UP000078406"/>
    </source>
</evidence>
<keyword evidence="6" id="KW-0071">Autoinducer synthesis</keyword>
<dbReference type="EC" id="2.3.1.184" evidence="2"/>
<evidence type="ECO:0000256" key="5">
    <source>
        <dbReference type="ARBA" id="ARBA00022691"/>
    </source>
</evidence>
<gene>
    <name evidence="8" type="ORF">APB76_03450</name>
</gene>
<keyword evidence="5" id="KW-0949">S-adenosyl-L-methionine</keyword>
<accession>A0A177Y485</accession>
<dbReference type="Proteomes" id="UP000078406">
    <property type="component" value="Unassembled WGS sequence"/>
</dbReference>
<keyword evidence="4" id="KW-0808">Transferase</keyword>
<evidence type="ECO:0000313" key="8">
    <source>
        <dbReference type="EMBL" id="OAJ95661.1"/>
    </source>
</evidence>
<evidence type="ECO:0000256" key="2">
    <source>
        <dbReference type="ARBA" id="ARBA00012340"/>
    </source>
</evidence>
<reference evidence="8 9" key="1">
    <citation type="journal article" date="2016" name="Syst. Appl. Microbiol.">
        <title>Vibrio bivalvicida sp. nov., a novel larval pathogen for bivalve molluscs reared in a hatchery.</title>
        <authorList>
            <person name="Dubert J."/>
            <person name="Romalde J.L."/>
            <person name="Prado S."/>
            <person name="Barja J.L."/>
        </authorList>
    </citation>
    <scope>NUCLEOTIDE SEQUENCE [LARGE SCALE GENOMIC DNA]</scope>
    <source>
        <strain evidence="8 9">605</strain>
    </source>
</reference>
<evidence type="ECO:0000256" key="4">
    <source>
        <dbReference type="ARBA" id="ARBA00022679"/>
    </source>
</evidence>
<sequence length="400" mass="47101">MANNYQSSLLERGTSQHARALFEQIEILFGVDSNHFFKHILNERVTQICEQDNSLRYKNIATKLQSPYYFVNVNYPLKDEPKQWHDFEQRALTLFDNWAQAWCAFNVWKITKKYYNQTCSLKLESVPIFTQNEENFADSIIKDIEKHTELYYTFHSQYAMELPDAVMLINLATFVWEQQWFEMLYEIEVSSQGTHFILAQLAPDLAFPIIVSSAKINRHQNALDWLYFSPFFQTSCWTLINQAEMQDQLVNLDLLCSDVEISDTSSAEFENTLWQNIRAQEKCCEIVRLTVSGNQNQKIFFLYLSQKRLMAQLDKHHFQVAFVVIEQPLMIQYYQSLNNGAYLKMSFCHVSDSGFATYKGLWFIKPLSQALAECSYRHYKVSTITQLKQHRHQGQELQYA</sequence>
<keyword evidence="3" id="KW-0673">Quorum sensing</keyword>
<organism evidence="8 9">
    <name type="scientific">Vibrio bivalvicida</name>
    <dbReference type="NCBI Taxonomy" id="1276888"/>
    <lineage>
        <taxon>Bacteria</taxon>
        <taxon>Pseudomonadati</taxon>
        <taxon>Pseudomonadota</taxon>
        <taxon>Gammaproteobacteria</taxon>
        <taxon>Vibrionales</taxon>
        <taxon>Vibrionaceae</taxon>
        <taxon>Vibrio</taxon>
        <taxon>Vibrio oreintalis group</taxon>
    </lineage>
</organism>
<dbReference type="GO" id="GO:0009372">
    <property type="term" value="P:quorum sensing"/>
    <property type="evidence" value="ECO:0007669"/>
    <property type="project" value="UniProtKB-KW"/>
</dbReference>